<evidence type="ECO:0008006" key="5">
    <source>
        <dbReference type="Google" id="ProtNLM"/>
    </source>
</evidence>
<dbReference type="AlphaFoldDB" id="A0A9P1IDL2"/>
<feature type="signal peptide" evidence="2">
    <location>
        <begin position="1"/>
        <end position="22"/>
    </location>
</feature>
<sequence length="213" mass="24958">MKIVALLFFFAIIFALPHTATTAEPSNPREHYANLATTAFPLDSDALLVRNTLIDYWHQLEKELEPDNRLQYIFIYVEYSDTFKIYKDHSKESNRTVVHLIVHDDDYDKLKRLCNDSRELITHDIETPIRHPHLTINCESVEKKASECPECAECPECCSVLLYVCAIPLISFVFLWVLNRKIGFIDKCRNRRNPVLNEEHEERQPDIELEPLQ</sequence>
<keyword evidence="1" id="KW-0472">Membrane</keyword>
<reference evidence="3" key="1">
    <citation type="submission" date="2022-11" db="EMBL/GenBank/DDBJ databases">
        <authorList>
            <person name="Kikuchi T."/>
        </authorList>
    </citation>
    <scope>NUCLEOTIDE SEQUENCE</scope>
    <source>
        <strain evidence="3">PS1010</strain>
    </source>
</reference>
<comment type="caution">
    <text evidence="3">The sequence shown here is derived from an EMBL/GenBank/DDBJ whole genome shotgun (WGS) entry which is preliminary data.</text>
</comment>
<protein>
    <recommendedName>
        <fullName evidence="5">CX domain-containing protein</fullName>
    </recommendedName>
</protein>
<dbReference type="EMBL" id="CANHGI010000002">
    <property type="protein sequence ID" value="CAI5442678.1"/>
    <property type="molecule type" value="Genomic_DNA"/>
</dbReference>
<accession>A0A9P1IDL2</accession>
<name>A0A9P1IDL2_9PELO</name>
<evidence type="ECO:0000256" key="1">
    <source>
        <dbReference type="SAM" id="Phobius"/>
    </source>
</evidence>
<evidence type="ECO:0000313" key="4">
    <source>
        <dbReference type="Proteomes" id="UP001152747"/>
    </source>
</evidence>
<feature type="chain" id="PRO_5040370401" description="CX domain-containing protein" evidence="2">
    <location>
        <begin position="23"/>
        <end position="213"/>
    </location>
</feature>
<organism evidence="3 4">
    <name type="scientific">Caenorhabditis angaria</name>
    <dbReference type="NCBI Taxonomy" id="860376"/>
    <lineage>
        <taxon>Eukaryota</taxon>
        <taxon>Metazoa</taxon>
        <taxon>Ecdysozoa</taxon>
        <taxon>Nematoda</taxon>
        <taxon>Chromadorea</taxon>
        <taxon>Rhabditida</taxon>
        <taxon>Rhabditina</taxon>
        <taxon>Rhabditomorpha</taxon>
        <taxon>Rhabditoidea</taxon>
        <taxon>Rhabditidae</taxon>
        <taxon>Peloderinae</taxon>
        <taxon>Caenorhabditis</taxon>
    </lineage>
</organism>
<dbReference type="Proteomes" id="UP001152747">
    <property type="component" value="Unassembled WGS sequence"/>
</dbReference>
<gene>
    <name evidence="3" type="ORF">CAMP_LOCUS5315</name>
</gene>
<keyword evidence="1" id="KW-0812">Transmembrane</keyword>
<evidence type="ECO:0000313" key="3">
    <source>
        <dbReference type="EMBL" id="CAI5442678.1"/>
    </source>
</evidence>
<feature type="transmembrane region" description="Helical" evidence="1">
    <location>
        <begin position="160"/>
        <end position="179"/>
    </location>
</feature>
<evidence type="ECO:0000256" key="2">
    <source>
        <dbReference type="SAM" id="SignalP"/>
    </source>
</evidence>
<keyword evidence="1" id="KW-1133">Transmembrane helix</keyword>
<proteinExistence type="predicted"/>
<keyword evidence="2" id="KW-0732">Signal</keyword>
<keyword evidence="4" id="KW-1185">Reference proteome</keyword>